<proteinExistence type="inferred from homology"/>
<dbReference type="InterPro" id="IPR046350">
    <property type="entry name" value="Cystatin_sf"/>
</dbReference>
<dbReference type="Proteomes" id="UP000652761">
    <property type="component" value="Unassembled WGS sequence"/>
</dbReference>
<dbReference type="SMART" id="SM00043">
    <property type="entry name" value="CY"/>
    <property type="match status" value="1"/>
</dbReference>
<dbReference type="OrthoDB" id="752087at2759"/>
<sequence length="138" mass="15788">MARLDHRRPIPELFRQSRCSLPETPWRGGSASISEPSTEDIDDPCVPEIGKFTVAEHNNKQAGEELVFIRVVSGQHQVVAGTNYKLFLEAKDAGARHTYTRPWFSTSRRRVPPGRSSPSSSLRPDRHEICFMWLNTWR</sequence>
<organism evidence="6 7">
    <name type="scientific">Colocasia esculenta</name>
    <name type="common">Wild taro</name>
    <name type="synonym">Arum esculentum</name>
    <dbReference type="NCBI Taxonomy" id="4460"/>
    <lineage>
        <taxon>Eukaryota</taxon>
        <taxon>Viridiplantae</taxon>
        <taxon>Streptophyta</taxon>
        <taxon>Embryophyta</taxon>
        <taxon>Tracheophyta</taxon>
        <taxon>Spermatophyta</taxon>
        <taxon>Magnoliopsida</taxon>
        <taxon>Liliopsida</taxon>
        <taxon>Araceae</taxon>
        <taxon>Aroideae</taxon>
        <taxon>Colocasieae</taxon>
        <taxon>Colocasia</taxon>
    </lineage>
</organism>
<name>A0A843X6X1_COLES</name>
<dbReference type="PANTHER" id="PTHR47364:SF2">
    <property type="entry name" value="CYSTEINE PROTEINASE INHIBITOR 5"/>
    <property type="match status" value="1"/>
</dbReference>
<dbReference type="PANTHER" id="PTHR47364">
    <property type="entry name" value="CYSTEINE PROTEINASE INHIBITOR 5"/>
    <property type="match status" value="1"/>
</dbReference>
<keyword evidence="7" id="KW-1185">Reference proteome</keyword>
<protein>
    <recommendedName>
        <fullName evidence="5">Cystatin domain-containing protein</fullName>
    </recommendedName>
</protein>
<dbReference type="InterPro" id="IPR000010">
    <property type="entry name" value="Cystatin_dom"/>
</dbReference>
<gene>
    <name evidence="6" type="ORF">Taro_047720</name>
</gene>
<keyword evidence="2" id="KW-0646">Protease inhibitor</keyword>
<evidence type="ECO:0000256" key="3">
    <source>
        <dbReference type="ARBA" id="ARBA00022704"/>
    </source>
</evidence>
<comment type="similarity">
    <text evidence="1">Belongs to the cystatin family. Phytocystatin subfamily.</text>
</comment>
<comment type="caution">
    <text evidence="6">The sequence shown here is derived from an EMBL/GenBank/DDBJ whole genome shotgun (WGS) entry which is preliminary data.</text>
</comment>
<evidence type="ECO:0000313" key="6">
    <source>
        <dbReference type="EMBL" id="MQM14785.1"/>
    </source>
</evidence>
<evidence type="ECO:0000256" key="1">
    <source>
        <dbReference type="ARBA" id="ARBA00007233"/>
    </source>
</evidence>
<evidence type="ECO:0000313" key="7">
    <source>
        <dbReference type="Proteomes" id="UP000652761"/>
    </source>
</evidence>
<dbReference type="Gene3D" id="3.10.450.10">
    <property type="match status" value="1"/>
</dbReference>
<evidence type="ECO:0000256" key="4">
    <source>
        <dbReference type="SAM" id="MobiDB-lite"/>
    </source>
</evidence>
<dbReference type="SUPFAM" id="SSF54403">
    <property type="entry name" value="Cystatin/monellin"/>
    <property type="match status" value="1"/>
</dbReference>
<accession>A0A843X6X1</accession>
<dbReference type="Pfam" id="PF16845">
    <property type="entry name" value="SQAPI"/>
    <property type="match status" value="1"/>
</dbReference>
<feature type="domain" description="Cystatin" evidence="5">
    <location>
        <begin position="31"/>
        <end position="117"/>
    </location>
</feature>
<evidence type="ECO:0000256" key="2">
    <source>
        <dbReference type="ARBA" id="ARBA00022690"/>
    </source>
</evidence>
<dbReference type="CDD" id="cd00042">
    <property type="entry name" value="CY"/>
    <property type="match status" value="1"/>
</dbReference>
<feature type="region of interest" description="Disordered" evidence="4">
    <location>
        <begin position="21"/>
        <end position="46"/>
    </location>
</feature>
<dbReference type="AlphaFoldDB" id="A0A843X6X1"/>
<evidence type="ECO:0000259" key="5">
    <source>
        <dbReference type="SMART" id="SM00043"/>
    </source>
</evidence>
<keyword evidence="3" id="KW-0789">Thiol protease inhibitor</keyword>
<dbReference type="GO" id="GO:0004869">
    <property type="term" value="F:cysteine-type endopeptidase inhibitor activity"/>
    <property type="evidence" value="ECO:0007669"/>
    <property type="project" value="UniProtKB-KW"/>
</dbReference>
<dbReference type="EMBL" id="NMUH01006233">
    <property type="protein sequence ID" value="MQM14785.1"/>
    <property type="molecule type" value="Genomic_DNA"/>
</dbReference>
<reference evidence="6" key="1">
    <citation type="submission" date="2017-07" db="EMBL/GenBank/DDBJ databases">
        <title>Taro Niue Genome Assembly and Annotation.</title>
        <authorList>
            <person name="Atibalentja N."/>
            <person name="Keating K."/>
            <person name="Fields C.J."/>
        </authorList>
    </citation>
    <scope>NUCLEOTIDE SEQUENCE</scope>
    <source>
        <strain evidence="6">Niue_2</strain>
        <tissue evidence="6">Leaf</tissue>
    </source>
</reference>